<protein>
    <submittedName>
        <fullName evidence="2">Uncharacterized protein</fullName>
    </submittedName>
</protein>
<dbReference type="PROSITE" id="PS50890">
    <property type="entry name" value="PUA"/>
    <property type="match status" value="1"/>
</dbReference>
<feature type="non-terminal residue" evidence="2">
    <location>
        <position position="1"/>
    </location>
</feature>
<name>X1KA44_9ZZZZ</name>
<reference evidence="2" key="1">
    <citation type="journal article" date="2014" name="Front. Microbiol.">
        <title>High frequency of phylogenetically diverse reductive dehalogenase-homologous genes in deep subseafloor sedimentary metagenomes.</title>
        <authorList>
            <person name="Kawai M."/>
            <person name="Futagami T."/>
            <person name="Toyoda A."/>
            <person name="Takaki Y."/>
            <person name="Nishi S."/>
            <person name="Hori S."/>
            <person name="Arai W."/>
            <person name="Tsubouchi T."/>
            <person name="Morono Y."/>
            <person name="Uchiyama I."/>
            <person name="Ito T."/>
            <person name="Fujiyama A."/>
            <person name="Inagaki F."/>
            <person name="Takami H."/>
        </authorList>
    </citation>
    <scope>NUCLEOTIDE SEQUENCE</scope>
    <source>
        <strain evidence="2">Expedition CK06-06</strain>
    </source>
</reference>
<evidence type="ECO:0000256" key="1">
    <source>
        <dbReference type="SAM" id="MobiDB-lite"/>
    </source>
</evidence>
<gene>
    <name evidence="2" type="ORF">S06H3_16885</name>
</gene>
<evidence type="ECO:0000313" key="2">
    <source>
        <dbReference type="EMBL" id="GAI03453.1"/>
    </source>
</evidence>
<dbReference type="EMBL" id="BARV01008394">
    <property type="protein sequence ID" value="GAI03453.1"/>
    <property type="molecule type" value="Genomic_DNA"/>
</dbReference>
<sequence>GEEMIAFKVGKAVEVRRGLGGQNERMEKKEQGTLS</sequence>
<proteinExistence type="predicted"/>
<feature type="region of interest" description="Disordered" evidence="1">
    <location>
        <begin position="16"/>
        <end position="35"/>
    </location>
</feature>
<accession>X1KA44</accession>
<feature type="compositionally biased region" description="Basic and acidic residues" evidence="1">
    <location>
        <begin position="24"/>
        <end position="35"/>
    </location>
</feature>
<comment type="caution">
    <text evidence="2">The sequence shown here is derived from an EMBL/GenBank/DDBJ whole genome shotgun (WGS) entry which is preliminary data.</text>
</comment>
<organism evidence="2">
    <name type="scientific">marine sediment metagenome</name>
    <dbReference type="NCBI Taxonomy" id="412755"/>
    <lineage>
        <taxon>unclassified sequences</taxon>
        <taxon>metagenomes</taxon>
        <taxon>ecological metagenomes</taxon>
    </lineage>
</organism>
<dbReference type="AlphaFoldDB" id="X1KA44"/>